<sequence length="257" mass="27955">MASSDSGTATAIAFRAPPFCSQDPSLWFSLLECIFKASKITSSLTKFNHAVTQLSSDVLPQVSAVISTAATADKPYEELKTAVLKSLQTSVATRLRELLSKEKLGDKKPSQLLHRMKQLLGDKYQSFDAELFKQQLPPAIQCSLFSVKDNLHPDAIATLADDYMATLPPSQASSVSAVSSGSSHSSQMTHLTELVSQLKQQLRDRPRSRSVSLRRRQHMMGTTTLMRGNVMFTLCTVAVYCSALPTRTQSGPNAASG</sequence>
<feature type="domain" description="DUF7041" evidence="1">
    <location>
        <begin position="17"/>
        <end position="99"/>
    </location>
</feature>
<dbReference type="OrthoDB" id="6377149at2759"/>
<evidence type="ECO:0000313" key="2">
    <source>
        <dbReference type="EMBL" id="MPC87499.1"/>
    </source>
</evidence>
<accession>A0A5B7IYW5</accession>
<dbReference type="PANTHER" id="PTHR33327:SF3">
    <property type="entry name" value="RNA-DIRECTED DNA POLYMERASE"/>
    <property type="match status" value="1"/>
</dbReference>
<proteinExistence type="predicted"/>
<organism evidence="2 3">
    <name type="scientific">Portunus trituberculatus</name>
    <name type="common">Swimming crab</name>
    <name type="synonym">Neptunus trituberculatus</name>
    <dbReference type="NCBI Taxonomy" id="210409"/>
    <lineage>
        <taxon>Eukaryota</taxon>
        <taxon>Metazoa</taxon>
        <taxon>Ecdysozoa</taxon>
        <taxon>Arthropoda</taxon>
        <taxon>Crustacea</taxon>
        <taxon>Multicrustacea</taxon>
        <taxon>Malacostraca</taxon>
        <taxon>Eumalacostraca</taxon>
        <taxon>Eucarida</taxon>
        <taxon>Decapoda</taxon>
        <taxon>Pleocyemata</taxon>
        <taxon>Brachyura</taxon>
        <taxon>Eubrachyura</taxon>
        <taxon>Portunoidea</taxon>
        <taxon>Portunidae</taxon>
        <taxon>Portuninae</taxon>
        <taxon>Portunus</taxon>
    </lineage>
</organism>
<evidence type="ECO:0000313" key="3">
    <source>
        <dbReference type="Proteomes" id="UP000324222"/>
    </source>
</evidence>
<protein>
    <recommendedName>
        <fullName evidence="1">DUF7041 domain-containing protein</fullName>
    </recommendedName>
</protein>
<reference evidence="2 3" key="1">
    <citation type="submission" date="2019-05" db="EMBL/GenBank/DDBJ databases">
        <title>Another draft genome of Portunus trituberculatus and its Hox gene families provides insights of decapod evolution.</title>
        <authorList>
            <person name="Jeong J.-H."/>
            <person name="Song I."/>
            <person name="Kim S."/>
            <person name="Choi T."/>
            <person name="Kim D."/>
            <person name="Ryu S."/>
            <person name="Kim W."/>
        </authorList>
    </citation>
    <scope>NUCLEOTIDE SEQUENCE [LARGE SCALE GENOMIC DNA]</scope>
    <source>
        <tissue evidence="2">Muscle</tissue>
    </source>
</reference>
<evidence type="ECO:0000259" key="1">
    <source>
        <dbReference type="Pfam" id="PF23055"/>
    </source>
</evidence>
<dbReference type="EMBL" id="VSRR010074690">
    <property type="protein sequence ID" value="MPC87499.1"/>
    <property type="molecule type" value="Genomic_DNA"/>
</dbReference>
<dbReference type="AlphaFoldDB" id="A0A5B7IYW5"/>
<gene>
    <name evidence="2" type="ORF">E2C01_082361</name>
</gene>
<dbReference type="Pfam" id="PF23055">
    <property type="entry name" value="DUF7041"/>
    <property type="match status" value="1"/>
</dbReference>
<comment type="caution">
    <text evidence="2">The sequence shown here is derived from an EMBL/GenBank/DDBJ whole genome shotgun (WGS) entry which is preliminary data.</text>
</comment>
<dbReference type="Proteomes" id="UP000324222">
    <property type="component" value="Unassembled WGS sequence"/>
</dbReference>
<name>A0A5B7IYW5_PORTR</name>
<dbReference type="PANTHER" id="PTHR33327">
    <property type="entry name" value="ENDONUCLEASE"/>
    <property type="match status" value="1"/>
</dbReference>
<dbReference type="InterPro" id="IPR055469">
    <property type="entry name" value="DUF7041"/>
</dbReference>
<keyword evidence="3" id="KW-1185">Reference proteome</keyword>